<proteinExistence type="predicted"/>
<reference evidence="1" key="1">
    <citation type="submission" date="2023-04" db="EMBL/GenBank/DDBJ databases">
        <title>Ambrosiozyma monospora NBRC 10751.</title>
        <authorList>
            <person name="Ichikawa N."/>
            <person name="Sato H."/>
            <person name="Tonouchi N."/>
        </authorList>
    </citation>
    <scope>NUCLEOTIDE SEQUENCE</scope>
    <source>
        <strain evidence="1">NBRC 10751</strain>
    </source>
</reference>
<name>A0ACB5TJH9_AMBMO</name>
<dbReference type="Proteomes" id="UP001165064">
    <property type="component" value="Unassembled WGS sequence"/>
</dbReference>
<evidence type="ECO:0000313" key="1">
    <source>
        <dbReference type="EMBL" id="GME89975.1"/>
    </source>
</evidence>
<sequence>MTIPEQANFKFALVLNDLRILDEVTNNLYYTINYDESDINWVFPNPYYAHSEDLFFNINIVSKSARLEIFNRINCLLCNGKRLFNRPTFFNDNFFHKFSNSNNYTDNRWLKYYDELTDEDQTDKVKPFYYGDQKLLYCNPDVY</sequence>
<organism evidence="1 2">
    <name type="scientific">Ambrosiozyma monospora</name>
    <name type="common">Yeast</name>
    <name type="synonym">Endomycopsis monosporus</name>
    <dbReference type="NCBI Taxonomy" id="43982"/>
    <lineage>
        <taxon>Eukaryota</taxon>
        <taxon>Fungi</taxon>
        <taxon>Dikarya</taxon>
        <taxon>Ascomycota</taxon>
        <taxon>Saccharomycotina</taxon>
        <taxon>Pichiomycetes</taxon>
        <taxon>Pichiales</taxon>
        <taxon>Pichiaceae</taxon>
        <taxon>Ambrosiozyma</taxon>
    </lineage>
</organism>
<keyword evidence="2" id="KW-1185">Reference proteome</keyword>
<evidence type="ECO:0000313" key="2">
    <source>
        <dbReference type="Proteomes" id="UP001165064"/>
    </source>
</evidence>
<accession>A0ACB5TJH9</accession>
<comment type="caution">
    <text evidence="1">The sequence shown here is derived from an EMBL/GenBank/DDBJ whole genome shotgun (WGS) entry which is preliminary data.</text>
</comment>
<gene>
    <name evidence="1" type="ORF">Amon02_000861900</name>
</gene>
<dbReference type="EMBL" id="BSXS01007717">
    <property type="protein sequence ID" value="GME89975.1"/>
    <property type="molecule type" value="Genomic_DNA"/>
</dbReference>
<protein>
    <submittedName>
        <fullName evidence="1">Unnamed protein product</fullName>
    </submittedName>
</protein>